<dbReference type="Proteomes" id="UP000025229">
    <property type="component" value="Chromosome"/>
</dbReference>
<reference evidence="4" key="2">
    <citation type="submission" date="2023-11" db="EMBL/GenBank/DDBJ databases">
        <title>MicrobeMod: A computational toolkit for identifying prokaryotic methylation and restriction-modification with nanopore sequencing.</title>
        <authorList>
            <person name="Crits-Christoph A."/>
            <person name="Kang S.C."/>
            <person name="Lee H."/>
            <person name="Ostrov N."/>
        </authorList>
    </citation>
    <scope>NUCLEOTIDE SEQUENCE</scope>
    <source>
        <strain evidence="4">ATCC 51242</strain>
    </source>
</reference>
<evidence type="ECO:0000313" key="4">
    <source>
        <dbReference type="EMBL" id="MDX5894240.1"/>
    </source>
</evidence>
<dbReference type="NCBIfam" id="TIGR00350">
    <property type="entry name" value="lytR_cpsA_psr"/>
    <property type="match status" value="1"/>
</dbReference>
<comment type="similarity">
    <text evidence="1">Belongs to the LytR/CpsA/Psr (LCP) family.</text>
</comment>
<evidence type="ECO:0000259" key="2">
    <source>
        <dbReference type="Pfam" id="PF03816"/>
    </source>
</evidence>
<dbReference type="KEGG" id="rrd:RradSPS_1551"/>
<evidence type="ECO:0000256" key="1">
    <source>
        <dbReference type="ARBA" id="ARBA00006068"/>
    </source>
</evidence>
<dbReference type="STRING" id="42256.RradSPS_1551"/>
<organism evidence="3 5">
    <name type="scientific">Rubrobacter radiotolerans</name>
    <name type="common">Arthrobacter radiotolerans</name>
    <dbReference type="NCBI Taxonomy" id="42256"/>
    <lineage>
        <taxon>Bacteria</taxon>
        <taxon>Bacillati</taxon>
        <taxon>Actinomycetota</taxon>
        <taxon>Rubrobacteria</taxon>
        <taxon>Rubrobacterales</taxon>
        <taxon>Rubrobacteraceae</taxon>
        <taxon>Rubrobacter</taxon>
    </lineage>
</organism>
<dbReference type="EMBL" id="CP007514">
    <property type="protein sequence ID" value="AHY46834.1"/>
    <property type="molecule type" value="Genomic_DNA"/>
</dbReference>
<evidence type="ECO:0000313" key="5">
    <source>
        <dbReference type="Proteomes" id="UP000025229"/>
    </source>
</evidence>
<dbReference type="InterPro" id="IPR050922">
    <property type="entry name" value="LytR/CpsA/Psr_CW_biosynth"/>
</dbReference>
<keyword evidence="5" id="KW-1185">Reference proteome</keyword>
<dbReference type="AlphaFoldDB" id="A0A023X448"/>
<dbReference type="Proteomes" id="UP001281130">
    <property type="component" value="Unassembled WGS sequence"/>
</dbReference>
<dbReference type="Gene3D" id="3.40.630.190">
    <property type="entry name" value="LCP protein"/>
    <property type="match status" value="1"/>
</dbReference>
<dbReference type="PANTHER" id="PTHR33392:SF6">
    <property type="entry name" value="POLYISOPRENYL-TEICHOIC ACID--PEPTIDOGLYCAN TEICHOIC ACID TRANSFERASE TAGU"/>
    <property type="match status" value="1"/>
</dbReference>
<name>A0A023X448_RUBRA</name>
<dbReference type="Pfam" id="PF03816">
    <property type="entry name" value="LytR_cpsA_psr"/>
    <property type="match status" value="1"/>
</dbReference>
<proteinExistence type="inferred from homology"/>
<feature type="domain" description="Cell envelope-related transcriptional attenuator" evidence="2">
    <location>
        <begin position="109"/>
        <end position="249"/>
    </location>
</feature>
<protein>
    <submittedName>
        <fullName evidence="3">Cell envelope-related function transcriptional attenuator common domain</fullName>
    </submittedName>
    <submittedName>
        <fullName evidence="4">LCP family protein</fullName>
    </submittedName>
</protein>
<gene>
    <name evidence="3" type="ORF">RradSPS_1551</name>
    <name evidence="4" type="ORF">SIL72_09385</name>
</gene>
<dbReference type="PANTHER" id="PTHR33392">
    <property type="entry name" value="POLYISOPRENYL-TEICHOIC ACID--PEPTIDOGLYCAN TEICHOIC ACID TRANSFERASE TAGU"/>
    <property type="match status" value="1"/>
</dbReference>
<dbReference type="HOGENOM" id="CLU_016455_0_2_11"/>
<dbReference type="eggNOG" id="COG1316">
    <property type="taxonomic scope" value="Bacteria"/>
</dbReference>
<evidence type="ECO:0000313" key="3">
    <source>
        <dbReference type="EMBL" id="AHY46834.1"/>
    </source>
</evidence>
<dbReference type="EMBL" id="JAWXXX010000001">
    <property type="protein sequence ID" value="MDX5894240.1"/>
    <property type="molecule type" value="Genomic_DNA"/>
</dbReference>
<dbReference type="InterPro" id="IPR004474">
    <property type="entry name" value="LytR_CpsA_psr"/>
</dbReference>
<accession>A0A023X448</accession>
<sequence length="334" mass="36198">MKRRQVYRRRRAGLVCALVLVFLTLGGISAVLSIPDSASFAPRTLANTFEEKKTPAASAERVGREAHAVNRAPAAGAEGARASQDPIDVLLLGVDERPDGESEGLGGIRADAILVARLDPKTGETKLLSVPRDLYVEVAPGERDRINAAFAYGGVEQAKAVVERYTGIGIDHYAVVDFEGFEEGIDALGGVRVEVREGEYPPEWHIEPGKQKLNGRMALTYARYRESAGGDLDRIGHQQQILAAVREKVMSPKTITKLPRLVEVASRSVESDLGPAEALAMSRTFVSARDPESADDSGIATFQLTGEGTYLEDGRQVLTPNDEENQTILREFLS</sequence>
<dbReference type="RefSeq" id="WP_038681795.1">
    <property type="nucleotide sequence ID" value="NZ_CP007514.1"/>
</dbReference>
<reference evidence="3 5" key="1">
    <citation type="submission" date="2014-03" db="EMBL/GenBank/DDBJ databases">
        <title>Complete genome sequence of the Radio-Resistant Rubrobacter radiotolerans RSPS-4.</title>
        <authorList>
            <person name="Egas C.C."/>
            <person name="Barroso C.C."/>
            <person name="Froufe H.J.C."/>
            <person name="Pacheco J.J."/>
            <person name="Albuquerque L.L."/>
            <person name="da Costa M.M.S."/>
        </authorList>
    </citation>
    <scope>NUCLEOTIDE SEQUENCE [LARGE SCALE GENOMIC DNA]</scope>
    <source>
        <strain evidence="3 5">RSPS-4</strain>
    </source>
</reference>